<reference evidence="2 3" key="1">
    <citation type="submission" date="2020-12" db="EMBL/GenBank/DDBJ databases">
        <title>Concerted genomic and epigenomic changes stabilize Arabidopsis allopolyploids.</title>
        <authorList>
            <person name="Chen Z."/>
        </authorList>
    </citation>
    <scope>NUCLEOTIDE SEQUENCE [LARGE SCALE GENOMIC DNA]</scope>
    <source>
        <strain evidence="2">As9502</strain>
        <tissue evidence="2">Leaf</tissue>
    </source>
</reference>
<proteinExistence type="predicted"/>
<dbReference type="InterPro" id="IPR044730">
    <property type="entry name" value="RNase_H-like_dom_plant"/>
</dbReference>
<keyword evidence="3" id="KW-1185">Reference proteome</keyword>
<dbReference type="Pfam" id="PF13456">
    <property type="entry name" value="RVT_3"/>
    <property type="match status" value="1"/>
</dbReference>
<accession>A0A8T1ZFV7</accession>
<dbReference type="AlphaFoldDB" id="A0A8T1ZFV7"/>
<dbReference type="PANTHER" id="PTHR34146:SF3">
    <property type="entry name" value="POLYNUCLEOTIDYL TRANSFERASE, RIBONUCLEASE H-LIKE SUPERFAMILY PROTEIN"/>
    <property type="match status" value="1"/>
</dbReference>
<dbReference type="Proteomes" id="UP000694251">
    <property type="component" value="Chromosome 11"/>
</dbReference>
<evidence type="ECO:0000313" key="2">
    <source>
        <dbReference type="EMBL" id="KAG7557063.1"/>
    </source>
</evidence>
<evidence type="ECO:0000259" key="1">
    <source>
        <dbReference type="Pfam" id="PF13456"/>
    </source>
</evidence>
<name>A0A8T1ZFV7_ARASU</name>
<sequence length="146" mass="16466">MICFSIINDASWLNNDSKIGIGWTLDDSFGRYILKGSASMEATHSVLEAEALALREALVQLKRLNYQNVTFCGDSISLYGHLEKNAPHQAQMEGPQEIQGYLHDIITLAHDTYKFKYINRKANNLADTLARHARINNSPMVVSWIL</sequence>
<comment type="caution">
    <text evidence="2">The sequence shown here is derived from an EMBL/GenBank/DDBJ whole genome shotgun (WGS) entry which is preliminary data.</text>
</comment>
<dbReference type="GO" id="GO:0003676">
    <property type="term" value="F:nucleic acid binding"/>
    <property type="evidence" value="ECO:0007669"/>
    <property type="project" value="InterPro"/>
</dbReference>
<dbReference type="GO" id="GO:0004523">
    <property type="term" value="F:RNA-DNA hybrid ribonuclease activity"/>
    <property type="evidence" value="ECO:0007669"/>
    <property type="project" value="InterPro"/>
</dbReference>
<dbReference type="EMBL" id="JAEFBJ010000011">
    <property type="protein sequence ID" value="KAG7557063.1"/>
    <property type="molecule type" value="Genomic_DNA"/>
</dbReference>
<dbReference type="OrthoDB" id="1110485at2759"/>
<organism evidence="2 3">
    <name type="scientific">Arabidopsis suecica</name>
    <name type="common">Swedish thale-cress</name>
    <name type="synonym">Cardaminopsis suecica</name>
    <dbReference type="NCBI Taxonomy" id="45249"/>
    <lineage>
        <taxon>Eukaryota</taxon>
        <taxon>Viridiplantae</taxon>
        <taxon>Streptophyta</taxon>
        <taxon>Embryophyta</taxon>
        <taxon>Tracheophyta</taxon>
        <taxon>Spermatophyta</taxon>
        <taxon>Magnoliopsida</taxon>
        <taxon>eudicotyledons</taxon>
        <taxon>Gunneridae</taxon>
        <taxon>Pentapetalae</taxon>
        <taxon>rosids</taxon>
        <taxon>malvids</taxon>
        <taxon>Brassicales</taxon>
        <taxon>Brassicaceae</taxon>
        <taxon>Camelineae</taxon>
        <taxon>Arabidopsis</taxon>
    </lineage>
</organism>
<feature type="domain" description="RNase H type-1" evidence="1">
    <location>
        <begin position="9"/>
        <end position="133"/>
    </location>
</feature>
<protein>
    <submittedName>
        <fullName evidence="2">Ribonuclease H-like superfamily</fullName>
    </submittedName>
</protein>
<dbReference type="PANTHER" id="PTHR34146">
    <property type="entry name" value="POLYNUCLEOTIDYL TRANSFERASE, RIBONUCLEASE H-LIKE SUPERFAMILY PROTEIN-RELATED"/>
    <property type="match status" value="1"/>
</dbReference>
<gene>
    <name evidence="2" type="ORF">ISN44_As11g030630</name>
</gene>
<evidence type="ECO:0000313" key="3">
    <source>
        <dbReference type="Proteomes" id="UP000694251"/>
    </source>
</evidence>
<dbReference type="CDD" id="cd06222">
    <property type="entry name" value="RNase_H_like"/>
    <property type="match status" value="1"/>
</dbReference>
<dbReference type="InterPro" id="IPR002156">
    <property type="entry name" value="RNaseH_domain"/>
</dbReference>